<evidence type="ECO:0000259" key="10">
    <source>
        <dbReference type="Pfam" id="PF01757"/>
    </source>
</evidence>
<dbReference type="SUPFAM" id="SSF52266">
    <property type="entry name" value="SGNH hydrolase"/>
    <property type="match status" value="1"/>
</dbReference>
<feature type="transmembrane region" description="Helical" evidence="9">
    <location>
        <begin position="85"/>
        <end position="104"/>
    </location>
</feature>
<keyword evidence="5 9" id="KW-1133">Transmembrane helix</keyword>
<dbReference type="Proteomes" id="UP000221369">
    <property type="component" value="Unassembled WGS sequence"/>
</dbReference>
<sequence length="621" mass="65542">MVMSASSPQQPVTRMHYAGLDGLRALAVAGVLVYHLFPGALPGGFIGVDVFFVISGFLITSLLMREHDAHGSISLRRFWTRRARRILPALVLVVTASTTAALVVGGDVLVRIGRQVLGAATFSYNWVEIASGGSYFDALSPEMFRTLWSLAVEEQFYIVWPLLLLALLLVPSRWLRAALLVAASAGSALWMSALFTPGADATRVYYGTDTHAFGLLIGAALAVLLEGRLGAGLPRSDRRSIRIAFDVVGTVALAGVAALAVALGDGDAATYRGGLALASLLTVIAITAAIRPGSLLGSRLDAGALRWLGRRSYGVYLWHWPVFTLILAVSGSIATQAPPVSASLVAIVLTLALSELSFRCVETPVRVRGFRQCGRAMLRAFRASAPRAATATGITVAAIALVGSTGTAVAVAPQSSSVERLIAHAQKSADEREEPAESKPSPATISGSDITAVGDSVMLAAAPALEDTLPGIDIDAQVSRSMYTAPGILEDLKKRGRLRSTVVVGLGTNGPVNESTLREVVDVLGPDRHLILVNAYAPRDWIAGVNAELEAFASRHRTSVVADWRDAIEPRAGELLAGDSIHPGYEGGTVYAEAIMQSLQVLADLPPAVTEQHGYNLPLVR</sequence>
<evidence type="ECO:0000256" key="4">
    <source>
        <dbReference type="ARBA" id="ARBA00022692"/>
    </source>
</evidence>
<feature type="transmembrane region" description="Helical" evidence="9">
    <location>
        <begin position="147"/>
        <end position="170"/>
    </location>
</feature>
<feature type="transmembrane region" description="Helical" evidence="9">
    <location>
        <begin position="211"/>
        <end position="231"/>
    </location>
</feature>
<keyword evidence="3" id="KW-0808">Transferase</keyword>
<evidence type="ECO:0000256" key="1">
    <source>
        <dbReference type="ARBA" id="ARBA00004651"/>
    </source>
</evidence>
<evidence type="ECO:0000256" key="7">
    <source>
        <dbReference type="ARBA" id="ARBA00023315"/>
    </source>
</evidence>
<evidence type="ECO:0000256" key="2">
    <source>
        <dbReference type="ARBA" id="ARBA00022475"/>
    </source>
</evidence>
<feature type="transmembrane region" description="Helical" evidence="9">
    <location>
        <begin position="269"/>
        <end position="290"/>
    </location>
</feature>
<dbReference type="InterPro" id="IPR036514">
    <property type="entry name" value="SGNH_hydro_sf"/>
</dbReference>
<dbReference type="GO" id="GO:0005886">
    <property type="term" value="C:plasma membrane"/>
    <property type="evidence" value="ECO:0007669"/>
    <property type="project" value="UniProtKB-SubCell"/>
</dbReference>
<evidence type="ECO:0000256" key="5">
    <source>
        <dbReference type="ARBA" id="ARBA00022989"/>
    </source>
</evidence>
<gene>
    <name evidence="11" type="ORF">ATJ78_3095</name>
</gene>
<dbReference type="Pfam" id="PF01757">
    <property type="entry name" value="Acyl_transf_3"/>
    <property type="match status" value="1"/>
</dbReference>
<comment type="subcellular location">
    <subcellularLocation>
        <location evidence="1">Cell membrane</location>
        <topology evidence="1">Multi-pass membrane protein</topology>
    </subcellularLocation>
</comment>
<comment type="caution">
    <text evidence="11">The sequence shown here is derived from an EMBL/GenBank/DDBJ whole genome shotgun (WGS) entry which is preliminary data.</text>
</comment>
<name>A0A2A9E0J7_9MICO</name>
<proteinExistence type="predicted"/>
<evidence type="ECO:0000313" key="11">
    <source>
        <dbReference type="EMBL" id="PFG32111.1"/>
    </source>
</evidence>
<evidence type="ECO:0000256" key="9">
    <source>
        <dbReference type="SAM" id="Phobius"/>
    </source>
</evidence>
<dbReference type="InterPro" id="IPR002656">
    <property type="entry name" value="Acyl_transf_3_dom"/>
</dbReference>
<dbReference type="GO" id="GO:0009103">
    <property type="term" value="P:lipopolysaccharide biosynthetic process"/>
    <property type="evidence" value="ECO:0007669"/>
    <property type="project" value="TreeGrafter"/>
</dbReference>
<keyword evidence="7" id="KW-0012">Acyltransferase</keyword>
<keyword evidence="12" id="KW-1185">Reference proteome</keyword>
<protein>
    <submittedName>
        <fullName evidence="11">Peptidoglycan/LPS O-acetylase OafA/YrhL</fullName>
    </submittedName>
</protein>
<feature type="transmembrane region" description="Helical" evidence="9">
    <location>
        <begin position="43"/>
        <end position="64"/>
    </location>
</feature>
<evidence type="ECO:0000256" key="3">
    <source>
        <dbReference type="ARBA" id="ARBA00022679"/>
    </source>
</evidence>
<feature type="transmembrane region" description="Helical" evidence="9">
    <location>
        <begin position="315"/>
        <end position="334"/>
    </location>
</feature>
<dbReference type="PANTHER" id="PTHR23028:SF53">
    <property type="entry name" value="ACYL_TRANSF_3 DOMAIN-CONTAINING PROTEIN"/>
    <property type="match status" value="1"/>
</dbReference>
<reference evidence="11 12" key="1">
    <citation type="submission" date="2017-10" db="EMBL/GenBank/DDBJ databases">
        <title>Sequencing the genomes of 1000 actinobacteria strains.</title>
        <authorList>
            <person name="Klenk H.-P."/>
        </authorList>
    </citation>
    <scope>NUCLEOTIDE SEQUENCE [LARGE SCALE GENOMIC DNA]</scope>
    <source>
        <strain evidence="11 12">DSM 21798</strain>
    </source>
</reference>
<dbReference type="CDD" id="cd01840">
    <property type="entry name" value="SGNH_hydrolase_yrhL_like"/>
    <property type="match status" value="1"/>
</dbReference>
<feature type="region of interest" description="Disordered" evidence="8">
    <location>
        <begin position="424"/>
        <end position="448"/>
    </location>
</feature>
<evidence type="ECO:0000256" key="8">
    <source>
        <dbReference type="SAM" id="MobiDB-lite"/>
    </source>
</evidence>
<dbReference type="Gene3D" id="3.40.50.1110">
    <property type="entry name" value="SGNH hydrolase"/>
    <property type="match status" value="1"/>
</dbReference>
<feature type="transmembrane region" description="Helical" evidence="9">
    <location>
        <begin position="340"/>
        <end position="361"/>
    </location>
</feature>
<keyword evidence="6 9" id="KW-0472">Membrane</keyword>
<organism evidence="11 12">
    <name type="scientific">Paramicrobacterium agarici</name>
    <dbReference type="NCBI Taxonomy" id="630514"/>
    <lineage>
        <taxon>Bacteria</taxon>
        <taxon>Bacillati</taxon>
        <taxon>Actinomycetota</taxon>
        <taxon>Actinomycetes</taxon>
        <taxon>Micrococcales</taxon>
        <taxon>Microbacteriaceae</taxon>
        <taxon>Paramicrobacterium</taxon>
    </lineage>
</organism>
<feature type="transmembrane region" description="Helical" evidence="9">
    <location>
        <begin position="243"/>
        <end position="263"/>
    </location>
</feature>
<dbReference type="PANTHER" id="PTHR23028">
    <property type="entry name" value="ACETYLTRANSFERASE"/>
    <property type="match status" value="1"/>
</dbReference>
<keyword evidence="2" id="KW-1003">Cell membrane</keyword>
<evidence type="ECO:0000313" key="12">
    <source>
        <dbReference type="Proteomes" id="UP000221369"/>
    </source>
</evidence>
<feature type="transmembrane region" description="Helical" evidence="9">
    <location>
        <begin position="177"/>
        <end position="199"/>
    </location>
</feature>
<dbReference type="GO" id="GO:0016747">
    <property type="term" value="F:acyltransferase activity, transferring groups other than amino-acyl groups"/>
    <property type="evidence" value="ECO:0007669"/>
    <property type="project" value="InterPro"/>
</dbReference>
<evidence type="ECO:0000256" key="6">
    <source>
        <dbReference type="ARBA" id="ARBA00023136"/>
    </source>
</evidence>
<feature type="domain" description="Acyltransferase 3" evidence="10">
    <location>
        <begin position="18"/>
        <end position="354"/>
    </location>
</feature>
<accession>A0A2A9E0J7</accession>
<keyword evidence="4 9" id="KW-0812">Transmembrane</keyword>
<dbReference type="EMBL" id="PDJE01000001">
    <property type="protein sequence ID" value="PFG32111.1"/>
    <property type="molecule type" value="Genomic_DNA"/>
</dbReference>
<dbReference type="InterPro" id="IPR050879">
    <property type="entry name" value="Acyltransferase_3"/>
</dbReference>
<dbReference type="AlphaFoldDB" id="A0A2A9E0J7"/>
<feature type="transmembrane region" description="Helical" evidence="9">
    <location>
        <begin position="21"/>
        <end position="37"/>
    </location>
</feature>